<dbReference type="PANTHER" id="PTHR43081:SF11">
    <property type="entry name" value="BLR2264 PROTEIN"/>
    <property type="match status" value="1"/>
</dbReference>
<sequence length="415" mass="44817">MTQLPANDMDGFGRLVAWLAQAALGDTGKRSDGTLDNNLGALTFAEVFAEFCNRLNDWIGPFSRISIAMEVLHPELSGGTLYWRDGEIEERQVKRAGILTWDDYLRSPVYVIEQTNRPWRWRVGDAVPDMPLIQDLSAQGNTDYCLFPLPFQDTNRTSTMSFATRRPGGFADLGGDDLGAGLLRRIAWAITPFMERVALRIIALDLLDAYVGKIAGKRVYGGQVERGAVEPIDAAILVADLRGFTSLSEVLGEIAMVDLLNRYFDTLGGAIAAHDGQILKFMGDGLLAVFPITDDASRANVHEAAVLAALAARGNLATLNAALLAEGRAPIDFGIGLHAGSVAFGNIGTGTRLDFTVIGPAVNQASRIQDLTKELHEPVLASGGFTAILQRPMRLVGARTLRGVEKPVELFAPMP</sequence>
<keyword evidence="3" id="KW-1185">Reference proteome</keyword>
<proteinExistence type="predicted"/>
<dbReference type="EC" id="4.6.1.-" evidence="2"/>
<keyword evidence="2" id="KW-0456">Lyase</keyword>
<organism evidence="2 3">
    <name type="scientific">Dongia rigui</name>
    <dbReference type="NCBI Taxonomy" id="940149"/>
    <lineage>
        <taxon>Bacteria</taxon>
        <taxon>Pseudomonadati</taxon>
        <taxon>Pseudomonadota</taxon>
        <taxon>Alphaproteobacteria</taxon>
        <taxon>Rhodospirillales</taxon>
        <taxon>Dongiaceae</taxon>
        <taxon>Dongia</taxon>
    </lineage>
</organism>
<dbReference type="Pfam" id="PF00211">
    <property type="entry name" value="Guanylate_cyc"/>
    <property type="match status" value="1"/>
</dbReference>
<dbReference type="PROSITE" id="PS50125">
    <property type="entry name" value="GUANYLATE_CYCLASE_2"/>
    <property type="match status" value="1"/>
</dbReference>
<dbReference type="Proteomes" id="UP001271769">
    <property type="component" value="Unassembled WGS sequence"/>
</dbReference>
<dbReference type="Gene3D" id="3.30.70.1230">
    <property type="entry name" value="Nucleotide cyclase"/>
    <property type="match status" value="1"/>
</dbReference>
<dbReference type="RefSeq" id="WP_320500607.1">
    <property type="nucleotide sequence ID" value="NZ_JAXCLX010000001.1"/>
</dbReference>
<feature type="domain" description="Guanylate cyclase" evidence="1">
    <location>
        <begin position="235"/>
        <end position="369"/>
    </location>
</feature>
<dbReference type="InterPro" id="IPR001054">
    <property type="entry name" value="A/G_cyclase"/>
</dbReference>
<dbReference type="InterPro" id="IPR050697">
    <property type="entry name" value="Adenylyl/Guanylyl_Cyclase_3/4"/>
</dbReference>
<name>A0ABU5DY39_9PROT</name>
<gene>
    <name evidence="2" type="ORF">SMD31_09660</name>
</gene>
<accession>A0ABU5DY39</accession>
<dbReference type="SUPFAM" id="SSF55073">
    <property type="entry name" value="Nucleotide cyclase"/>
    <property type="match status" value="1"/>
</dbReference>
<evidence type="ECO:0000259" key="1">
    <source>
        <dbReference type="PROSITE" id="PS50125"/>
    </source>
</evidence>
<dbReference type="InterPro" id="IPR029787">
    <property type="entry name" value="Nucleotide_cyclase"/>
</dbReference>
<dbReference type="EMBL" id="JAXCLX010000001">
    <property type="protein sequence ID" value="MDY0872190.1"/>
    <property type="molecule type" value="Genomic_DNA"/>
</dbReference>
<dbReference type="PANTHER" id="PTHR43081">
    <property type="entry name" value="ADENYLATE CYCLASE, TERMINAL-DIFFERENTIATION SPECIFIC-RELATED"/>
    <property type="match status" value="1"/>
</dbReference>
<reference evidence="2 3" key="1">
    <citation type="journal article" date="2013" name="Antonie Van Leeuwenhoek">
        <title>Dongia rigui sp. nov., isolated from freshwater of a large wetland in Korea.</title>
        <authorList>
            <person name="Baik K.S."/>
            <person name="Hwang Y.M."/>
            <person name="Choi J.S."/>
            <person name="Kwon J."/>
            <person name="Seong C.N."/>
        </authorList>
    </citation>
    <scope>NUCLEOTIDE SEQUENCE [LARGE SCALE GENOMIC DNA]</scope>
    <source>
        <strain evidence="2 3">04SU4-P</strain>
    </source>
</reference>
<evidence type="ECO:0000313" key="2">
    <source>
        <dbReference type="EMBL" id="MDY0872190.1"/>
    </source>
</evidence>
<protein>
    <submittedName>
        <fullName evidence="2">Adenylate/guanylate cyclase domain-containing protein</fullName>
        <ecNumber evidence="2">4.6.1.-</ecNumber>
    </submittedName>
</protein>
<evidence type="ECO:0000313" key="3">
    <source>
        <dbReference type="Proteomes" id="UP001271769"/>
    </source>
</evidence>
<dbReference type="GO" id="GO:0016829">
    <property type="term" value="F:lyase activity"/>
    <property type="evidence" value="ECO:0007669"/>
    <property type="project" value="UniProtKB-KW"/>
</dbReference>
<dbReference type="SMART" id="SM00044">
    <property type="entry name" value="CYCc"/>
    <property type="match status" value="1"/>
</dbReference>
<comment type="caution">
    <text evidence="2">The sequence shown here is derived from an EMBL/GenBank/DDBJ whole genome shotgun (WGS) entry which is preliminary data.</text>
</comment>
<dbReference type="CDD" id="cd07302">
    <property type="entry name" value="CHD"/>
    <property type="match status" value="1"/>
</dbReference>